<dbReference type="GO" id="GO:0005829">
    <property type="term" value="C:cytosol"/>
    <property type="evidence" value="ECO:0007669"/>
    <property type="project" value="TreeGrafter"/>
</dbReference>
<feature type="region of interest" description="Disordered" evidence="3">
    <location>
        <begin position="533"/>
        <end position="649"/>
    </location>
</feature>
<evidence type="ECO:0000256" key="3">
    <source>
        <dbReference type="SAM" id="MobiDB-lite"/>
    </source>
</evidence>
<dbReference type="GO" id="GO:0005654">
    <property type="term" value="C:nucleoplasm"/>
    <property type="evidence" value="ECO:0007669"/>
    <property type="project" value="TreeGrafter"/>
</dbReference>
<dbReference type="GO" id="GO:0051764">
    <property type="term" value="P:actin crosslink formation"/>
    <property type="evidence" value="ECO:0007669"/>
    <property type="project" value="TreeGrafter"/>
</dbReference>
<dbReference type="FunFam" id="2.30.30.40:FF:000188">
    <property type="entry name" value="Insulin receptor tyrosine kinase substrate"/>
    <property type="match status" value="1"/>
</dbReference>
<dbReference type="CDD" id="cd11779">
    <property type="entry name" value="SH3_Irsp53_BAIAP2L"/>
    <property type="match status" value="1"/>
</dbReference>
<evidence type="ECO:0000259" key="5">
    <source>
        <dbReference type="PROSITE" id="PS51338"/>
    </source>
</evidence>
<keyword evidence="7" id="KW-1185">Reference proteome</keyword>
<name>A0A9P0MLY5_NEZVI</name>
<dbReference type="Proteomes" id="UP001152798">
    <property type="component" value="Chromosome 4"/>
</dbReference>
<evidence type="ECO:0008006" key="8">
    <source>
        <dbReference type="Google" id="ProtNLM"/>
    </source>
</evidence>
<dbReference type="Gene3D" id="1.20.1270.60">
    <property type="entry name" value="Arfaptin homology (AH) domain/BAR domain"/>
    <property type="match status" value="2"/>
</dbReference>
<dbReference type="InterPro" id="IPR027267">
    <property type="entry name" value="AH/BAR_dom_sf"/>
</dbReference>
<feature type="domain" description="SH3" evidence="4">
    <location>
        <begin position="471"/>
        <end position="532"/>
    </location>
</feature>
<dbReference type="GO" id="GO:0030838">
    <property type="term" value="P:positive regulation of actin filament polymerization"/>
    <property type="evidence" value="ECO:0007669"/>
    <property type="project" value="TreeGrafter"/>
</dbReference>
<dbReference type="OrthoDB" id="3800937at2759"/>
<feature type="domain" description="IMD" evidence="5">
    <location>
        <begin position="251"/>
        <end position="382"/>
    </location>
</feature>
<dbReference type="SUPFAM" id="SSF103657">
    <property type="entry name" value="BAR/IMD domain-like"/>
    <property type="match status" value="2"/>
</dbReference>
<evidence type="ECO:0000256" key="2">
    <source>
        <dbReference type="PROSITE-ProRule" id="PRU00192"/>
    </source>
</evidence>
<organism evidence="6 7">
    <name type="scientific">Nezara viridula</name>
    <name type="common">Southern green stink bug</name>
    <name type="synonym">Cimex viridulus</name>
    <dbReference type="NCBI Taxonomy" id="85310"/>
    <lineage>
        <taxon>Eukaryota</taxon>
        <taxon>Metazoa</taxon>
        <taxon>Ecdysozoa</taxon>
        <taxon>Arthropoda</taxon>
        <taxon>Hexapoda</taxon>
        <taxon>Insecta</taxon>
        <taxon>Pterygota</taxon>
        <taxon>Neoptera</taxon>
        <taxon>Paraneoptera</taxon>
        <taxon>Hemiptera</taxon>
        <taxon>Heteroptera</taxon>
        <taxon>Panheteroptera</taxon>
        <taxon>Pentatomomorpha</taxon>
        <taxon>Pentatomoidea</taxon>
        <taxon>Pentatomidae</taxon>
        <taxon>Pentatominae</taxon>
        <taxon>Nezara</taxon>
    </lineage>
</organism>
<feature type="domain" description="IMD" evidence="5">
    <location>
        <begin position="142"/>
        <end position="188"/>
    </location>
</feature>
<dbReference type="GO" id="GO:0007009">
    <property type="term" value="P:plasma membrane organization"/>
    <property type="evidence" value="ECO:0007669"/>
    <property type="project" value="InterPro"/>
</dbReference>
<dbReference type="PROSITE" id="PS50002">
    <property type="entry name" value="SH3"/>
    <property type="match status" value="1"/>
</dbReference>
<dbReference type="PANTHER" id="PTHR14206:SF7">
    <property type="entry name" value="INSULIN RECEPTOR SUBSTRATE 53 KDA, ISOFORM A"/>
    <property type="match status" value="1"/>
</dbReference>
<dbReference type="InterPro" id="IPR013606">
    <property type="entry name" value="I-BAR_dom"/>
</dbReference>
<feature type="region of interest" description="Disordered" evidence="3">
    <location>
        <begin position="445"/>
        <end position="468"/>
    </location>
</feature>
<gene>
    <name evidence="6" type="ORF">NEZAVI_LOCUS9792</name>
</gene>
<accession>A0A9P0MLY5</accession>
<dbReference type="SMART" id="SM00326">
    <property type="entry name" value="SH3"/>
    <property type="match status" value="1"/>
</dbReference>
<dbReference type="PANTHER" id="PTHR14206">
    <property type="entry name" value="BRAIN-SPECIFIC ANGIOGENESIS INHIBITOR 1-ASSOCIATED PROTEIN 2"/>
    <property type="match status" value="1"/>
</dbReference>
<protein>
    <recommendedName>
        <fullName evidence="8">Brain-specific angiogenesis inhibitor 1-associated protein 2-like protein 1</fullName>
    </recommendedName>
</protein>
<evidence type="ECO:0000313" key="7">
    <source>
        <dbReference type="Proteomes" id="UP001152798"/>
    </source>
</evidence>
<evidence type="ECO:0000256" key="1">
    <source>
        <dbReference type="ARBA" id="ARBA00022443"/>
    </source>
</evidence>
<dbReference type="Gene3D" id="2.30.30.40">
    <property type="entry name" value="SH3 Domains"/>
    <property type="match status" value="1"/>
</dbReference>
<evidence type="ECO:0000313" key="6">
    <source>
        <dbReference type="EMBL" id="CAH1400583.1"/>
    </source>
</evidence>
<proteinExistence type="predicted"/>
<dbReference type="InterPro" id="IPR036028">
    <property type="entry name" value="SH3-like_dom_sf"/>
</dbReference>
<dbReference type="PROSITE" id="PS51338">
    <property type="entry name" value="IMD"/>
    <property type="match status" value="2"/>
</dbReference>
<dbReference type="GO" id="GO:0051017">
    <property type="term" value="P:actin filament bundle assembly"/>
    <property type="evidence" value="ECO:0007669"/>
    <property type="project" value="TreeGrafter"/>
</dbReference>
<reference evidence="6" key="1">
    <citation type="submission" date="2022-01" db="EMBL/GenBank/DDBJ databases">
        <authorList>
            <person name="King R."/>
        </authorList>
    </citation>
    <scope>NUCLEOTIDE SEQUENCE</scope>
</reference>
<evidence type="ECO:0000259" key="4">
    <source>
        <dbReference type="PROSITE" id="PS50002"/>
    </source>
</evidence>
<feature type="compositionally biased region" description="Pro residues" evidence="3">
    <location>
        <begin position="590"/>
        <end position="603"/>
    </location>
</feature>
<sequence>MNGNEVDKTNGSKRGGFETRPEGRGLFLAAACWQQCLISGRQVRAGGERWRRERREISRTKDTLHSAPPTLSFSLIYRRRLEQFELNGEGYRRSQGVGKLMVALELLEFVIPAVSCLEFNCGVILSASFVWVPSATFLIYSSALMQIVEVYKEIQAQQMNILKAFYVDLLVPLETNLEKDTKVVQGSEAKRFLRQLTSSSFNIPECSGAPSRSSRLNEYSLIKAVSPLMPLADSKMEEGGRRYLGVTADSEQKRFLQQHKQRSETYSKAAATMKKQRKKQRNASKTGIAMDKELKSMQILEEERNKLDAFCEQSLKNAMTQERRRYGFVLERQCSLAKHYLAYHTAGHSLYQAHLDQWQEVAKSREVLPQSVENMFANKLTQVSFWAEDGSPKLDEDRVSLTSQLRKTKSVDASCLDMRAMGDMSSPPSLHPLARAKSDFNLTSSTNSLTHEMNTPERRPKSMAVPDTSTWDTPLARALYAYLSSGENQLSFLEGDVIALMGERNKGWQFGENLRTQCSGWFPLAYTEPFIDDTATSASSPTHRRTEEASSGFLGAVGRGNRGPPHLTRFGDTLALRNNTQVQEGRGGPPSGPAPTVPLPKPTVRPGVSKPGVVPNPASLHSSNDSGFSNDPPPAPEVDYSDDETNRDTIVRRKDDTMRSWTDDEWFEKSASMVRQTSSASHLSTLGRKEVDPRLRQARRQLKALEMPYEKKVKRTKSLWKFRNREDEGVVEGMAMWRHRSLIDISQEEAKQKKMLTLKNRRMPPQNNSEDSPDTDSCIVVNDHHKKTDETSTMLPRTRLIRKKETTTTVELHQSRIGTAHPWYNSWDEINA</sequence>
<dbReference type="EMBL" id="OV725080">
    <property type="protein sequence ID" value="CAH1400583.1"/>
    <property type="molecule type" value="Genomic_DNA"/>
</dbReference>
<feature type="compositionally biased region" description="Polar residues" evidence="3">
    <location>
        <begin position="619"/>
        <end position="629"/>
    </location>
</feature>
<dbReference type="Pfam" id="PF08397">
    <property type="entry name" value="IMD"/>
    <property type="match status" value="1"/>
</dbReference>
<dbReference type="InterPro" id="IPR027681">
    <property type="entry name" value="IRSp53/IRTKS/Pinkbar"/>
</dbReference>
<dbReference type="AlphaFoldDB" id="A0A9P0MLY5"/>
<dbReference type="SUPFAM" id="SSF50044">
    <property type="entry name" value="SH3-domain"/>
    <property type="match status" value="1"/>
</dbReference>
<dbReference type="Pfam" id="PF00018">
    <property type="entry name" value="SH3_1"/>
    <property type="match status" value="1"/>
</dbReference>
<keyword evidence="1 2" id="KW-0728">SH3 domain</keyword>
<dbReference type="InterPro" id="IPR001452">
    <property type="entry name" value="SH3_domain"/>
</dbReference>